<proteinExistence type="predicted"/>
<sequence length="170" mass="18985">MPEPSFAELLASCTRTALKLEFRDQYMTDDPGYVAWQAGDLDQAVREYAGWTDTARSATERGIQMKRVRVISEPVSDYIAFEHAVTSRANVAAGETIRWVPRARLSAVALPGNDVWVFDESTLQFIFFAGDGQFVGNEVSTDPDVVKLCLQAFEAVWERGIDHDDYSIAL</sequence>
<protein>
    <recommendedName>
        <fullName evidence="1">DUF6879 domain-containing protein</fullName>
    </recommendedName>
</protein>
<evidence type="ECO:0000313" key="2">
    <source>
        <dbReference type="EMBL" id="TDW21621.1"/>
    </source>
</evidence>
<comment type="caution">
    <text evidence="2">The sequence shown here is derived from an EMBL/GenBank/DDBJ whole genome shotgun (WGS) entry which is preliminary data.</text>
</comment>
<dbReference type="EMBL" id="SODF01000001">
    <property type="protein sequence ID" value="TDW21621.1"/>
    <property type="molecule type" value="Genomic_DNA"/>
</dbReference>
<accession>A0A4R7ZWY1</accession>
<dbReference type="AlphaFoldDB" id="A0A4R7ZWY1"/>
<gene>
    <name evidence="2" type="ORF">EV650_0449</name>
</gene>
<dbReference type="OrthoDB" id="3821358at2"/>
<organism evidence="2 3">
    <name type="scientific">Kribbella kalugense</name>
    <dbReference type="NCBI Taxonomy" id="2512221"/>
    <lineage>
        <taxon>Bacteria</taxon>
        <taxon>Bacillati</taxon>
        <taxon>Actinomycetota</taxon>
        <taxon>Actinomycetes</taxon>
        <taxon>Propionibacteriales</taxon>
        <taxon>Kribbellaceae</taxon>
        <taxon>Kribbella</taxon>
    </lineage>
</organism>
<dbReference type="InterPro" id="IPR049244">
    <property type="entry name" value="DUF6879"/>
</dbReference>
<dbReference type="Proteomes" id="UP000295447">
    <property type="component" value="Unassembled WGS sequence"/>
</dbReference>
<dbReference type="RefSeq" id="WP_134114808.1">
    <property type="nucleotide sequence ID" value="NZ_SODF01000001.1"/>
</dbReference>
<evidence type="ECO:0000313" key="3">
    <source>
        <dbReference type="Proteomes" id="UP000295447"/>
    </source>
</evidence>
<evidence type="ECO:0000259" key="1">
    <source>
        <dbReference type="Pfam" id="PF21806"/>
    </source>
</evidence>
<dbReference type="Pfam" id="PF21806">
    <property type="entry name" value="DUF6879"/>
    <property type="match status" value="1"/>
</dbReference>
<reference evidence="2 3" key="1">
    <citation type="submission" date="2019-03" db="EMBL/GenBank/DDBJ databases">
        <title>Genomic Encyclopedia of Type Strains, Phase III (KMG-III): the genomes of soil and plant-associated and newly described type strains.</title>
        <authorList>
            <person name="Whitman W."/>
        </authorList>
    </citation>
    <scope>NUCLEOTIDE SEQUENCE [LARGE SCALE GENOMIC DNA]</scope>
    <source>
        <strain evidence="2 3">VKM Ac-2570</strain>
    </source>
</reference>
<feature type="domain" description="DUF6879" evidence="1">
    <location>
        <begin position="5"/>
        <end position="166"/>
    </location>
</feature>
<keyword evidence="3" id="KW-1185">Reference proteome</keyword>
<name>A0A4R7ZWY1_9ACTN</name>